<protein>
    <submittedName>
        <fullName evidence="1">Uncharacterized protein</fullName>
    </submittedName>
</protein>
<comment type="caution">
    <text evidence="1">The sequence shown here is derived from an EMBL/GenBank/DDBJ whole genome shotgun (WGS) entry which is preliminary data.</text>
</comment>
<name>A0AAE1PD92_9EUCA</name>
<dbReference type="Proteomes" id="UP001292094">
    <property type="component" value="Unassembled WGS sequence"/>
</dbReference>
<organism evidence="1 2">
    <name type="scientific">Petrolisthes manimaculis</name>
    <dbReference type="NCBI Taxonomy" id="1843537"/>
    <lineage>
        <taxon>Eukaryota</taxon>
        <taxon>Metazoa</taxon>
        <taxon>Ecdysozoa</taxon>
        <taxon>Arthropoda</taxon>
        <taxon>Crustacea</taxon>
        <taxon>Multicrustacea</taxon>
        <taxon>Malacostraca</taxon>
        <taxon>Eumalacostraca</taxon>
        <taxon>Eucarida</taxon>
        <taxon>Decapoda</taxon>
        <taxon>Pleocyemata</taxon>
        <taxon>Anomura</taxon>
        <taxon>Galatheoidea</taxon>
        <taxon>Porcellanidae</taxon>
        <taxon>Petrolisthes</taxon>
    </lineage>
</organism>
<dbReference type="AlphaFoldDB" id="A0AAE1PD92"/>
<dbReference type="EMBL" id="JAWZYT010002304">
    <property type="protein sequence ID" value="KAK4305261.1"/>
    <property type="molecule type" value="Genomic_DNA"/>
</dbReference>
<keyword evidence="2" id="KW-1185">Reference proteome</keyword>
<accession>A0AAE1PD92</accession>
<reference evidence="1" key="1">
    <citation type="submission" date="2023-11" db="EMBL/GenBank/DDBJ databases">
        <title>Genome assemblies of two species of porcelain crab, Petrolisthes cinctipes and Petrolisthes manimaculis (Anomura: Porcellanidae).</title>
        <authorList>
            <person name="Angst P."/>
        </authorList>
    </citation>
    <scope>NUCLEOTIDE SEQUENCE</scope>
    <source>
        <strain evidence="1">PB745_02</strain>
        <tissue evidence="1">Gill</tissue>
    </source>
</reference>
<gene>
    <name evidence="1" type="ORF">Pmani_022847</name>
</gene>
<evidence type="ECO:0000313" key="1">
    <source>
        <dbReference type="EMBL" id="KAK4305261.1"/>
    </source>
</evidence>
<evidence type="ECO:0000313" key="2">
    <source>
        <dbReference type="Proteomes" id="UP001292094"/>
    </source>
</evidence>
<proteinExistence type="predicted"/>
<sequence>MTKLKPPIDMETIENKMKGEQVRQRGGTHHRFEAYVPQLQCYNEESSVGQGVWLNSPEFLRKAMTSTERDGEFSYLHTSYHA</sequence>